<protein>
    <submittedName>
        <fullName evidence="3">Protein PopC</fullName>
    </submittedName>
</protein>
<feature type="region of interest" description="Disordered" evidence="1">
    <location>
        <begin position="1"/>
        <end position="23"/>
    </location>
</feature>
<keyword evidence="4" id="KW-1185">Reference proteome</keyword>
<evidence type="ECO:0000313" key="4">
    <source>
        <dbReference type="Proteomes" id="UP001219518"/>
    </source>
</evidence>
<dbReference type="PANTHER" id="PTHR46579">
    <property type="entry name" value="F5/8 TYPE C DOMAIN-CONTAINING PROTEIN-RELATED"/>
    <property type="match status" value="1"/>
</dbReference>
<accession>A0AAE1GYM1</accession>
<organism evidence="3 4">
    <name type="scientific">Frankliniella fusca</name>
    <dbReference type="NCBI Taxonomy" id="407009"/>
    <lineage>
        <taxon>Eukaryota</taxon>
        <taxon>Metazoa</taxon>
        <taxon>Ecdysozoa</taxon>
        <taxon>Arthropoda</taxon>
        <taxon>Hexapoda</taxon>
        <taxon>Insecta</taxon>
        <taxon>Pterygota</taxon>
        <taxon>Neoptera</taxon>
        <taxon>Paraneoptera</taxon>
        <taxon>Thysanoptera</taxon>
        <taxon>Terebrantia</taxon>
        <taxon>Thripoidea</taxon>
        <taxon>Thripidae</taxon>
        <taxon>Frankliniella</taxon>
    </lineage>
</organism>
<dbReference type="Proteomes" id="UP001219518">
    <property type="component" value="Unassembled WGS sequence"/>
</dbReference>
<feature type="compositionally biased region" description="Basic residues" evidence="1">
    <location>
        <begin position="1"/>
        <end position="11"/>
    </location>
</feature>
<dbReference type="AlphaFoldDB" id="A0AAE1GYM1"/>
<evidence type="ECO:0000313" key="3">
    <source>
        <dbReference type="EMBL" id="KAK3911499.1"/>
    </source>
</evidence>
<name>A0AAE1GYM1_9NEOP</name>
<feature type="compositionally biased region" description="Basic and acidic residues" evidence="1">
    <location>
        <begin position="12"/>
        <end position="23"/>
    </location>
</feature>
<feature type="region of interest" description="Disordered" evidence="1">
    <location>
        <begin position="351"/>
        <end position="391"/>
    </location>
</feature>
<proteinExistence type="predicted"/>
<reference evidence="3" key="2">
    <citation type="journal article" date="2023" name="BMC Genomics">
        <title>Pest status, molecular evolution, and epigenetic factors derived from the genome assembly of Frankliniella fusca, a thysanopteran phytovirus vector.</title>
        <authorList>
            <person name="Catto M.A."/>
            <person name="Labadie P.E."/>
            <person name="Jacobson A.L."/>
            <person name="Kennedy G.G."/>
            <person name="Srinivasan R."/>
            <person name="Hunt B.G."/>
        </authorList>
    </citation>
    <scope>NUCLEOTIDE SEQUENCE</scope>
    <source>
        <strain evidence="3">PL_HMW_Pooled</strain>
    </source>
</reference>
<evidence type="ECO:0000313" key="2">
    <source>
        <dbReference type="EMBL" id="KAK3911497.1"/>
    </source>
</evidence>
<reference evidence="3" key="1">
    <citation type="submission" date="2021-07" db="EMBL/GenBank/DDBJ databases">
        <authorList>
            <person name="Catto M.A."/>
            <person name="Jacobson A."/>
            <person name="Kennedy G."/>
            <person name="Labadie P."/>
            <person name="Hunt B.G."/>
            <person name="Srinivasan R."/>
        </authorList>
    </citation>
    <scope>NUCLEOTIDE SEQUENCE</scope>
    <source>
        <strain evidence="3">PL_HMW_Pooled</strain>
        <tissue evidence="3">Head</tissue>
    </source>
</reference>
<evidence type="ECO:0000256" key="1">
    <source>
        <dbReference type="SAM" id="MobiDB-lite"/>
    </source>
</evidence>
<sequence length="391" mass="43908">MQARNLKKNRPRDRDQKVPEGRNLKADDTYVETHVKVIVLCGTCDVPAKAALMNMKGHSGYYSCPKCFIIGEKSERTENRNLTFKMRKIKKECVQRSIVNKAEYKGVFGPTLLSFMVHSSFISSVSIDSMHCLYIGFTKQLLNLLFNTKYFSSKFSLCSKTVEVNARLKQLQLPHFVERLPEDVTKLSFWKASLCRNFILYIINPTALSVLNSSSISLSDLETADIDLCKFCADFENLYSVRHMSSNLHLLRHLASSVHDTGNLFISSCFRFEDLNGKLADLAHGTRHATMQIASNFNVMSKLPILISNVSSDSAKLFCRKVLALRSTSEDHLSNDSRMFDVEDLLSTYAPAEHYRAPPRGPLPSPTTALMPRSPKPKSSPGPKPCLGAQP</sequence>
<comment type="caution">
    <text evidence="3">The sequence shown here is derived from an EMBL/GenBank/DDBJ whole genome shotgun (WGS) entry which is preliminary data.</text>
</comment>
<gene>
    <name evidence="2" type="ORF">KUF71_021225</name>
    <name evidence="3" type="ORF">KUF71_021227</name>
</gene>
<dbReference type="EMBL" id="JAHWGI010000270">
    <property type="protein sequence ID" value="KAK3911499.1"/>
    <property type="molecule type" value="Genomic_DNA"/>
</dbReference>
<dbReference type="PANTHER" id="PTHR46579:SF1">
    <property type="entry name" value="F5_8 TYPE C DOMAIN-CONTAINING PROTEIN"/>
    <property type="match status" value="1"/>
</dbReference>
<dbReference type="EMBL" id="JAHWGI010000270">
    <property type="protein sequence ID" value="KAK3911497.1"/>
    <property type="molecule type" value="Genomic_DNA"/>
</dbReference>